<gene>
    <name evidence="2" type="ORF">PSTG_13179</name>
</gene>
<comment type="caution">
    <text evidence="2">The sequence shown here is derived from an EMBL/GenBank/DDBJ whole genome shotgun (WGS) entry which is preliminary data.</text>
</comment>
<proteinExistence type="predicted"/>
<reference evidence="3" key="1">
    <citation type="submission" date="2014-03" db="EMBL/GenBank/DDBJ databases">
        <title>The Genome Sequence of Puccinia striiformis f. sp. tritici PST-78.</title>
        <authorList>
            <consortium name="The Broad Institute Genome Sequencing Platform"/>
            <person name="Cuomo C."/>
            <person name="Hulbert S."/>
            <person name="Chen X."/>
            <person name="Walker B."/>
            <person name="Young S.K."/>
            <person name="Zeng Q."/>
            <person name="Gargeya S."/>
            <person name="Fitzgerald M."/>
            <person name="Haas B."/>
            <person name="Abouelleil A."/>
            <person name="Alvarado L."/>
            <person name="Arachchi H.M."/>
            <person name="Berlin A.M."/>
            <person name="Chapman S.B."/>
            <person name="Goldberg J."/>
            <person name="Griggs A."/>
            <person name="Gujja S."/>
            <person name="Hansen M."/>
            <person name="Howarth C."/>
            <person name="Imamovic A."/>
            <person name="Larimer J."/>
            <person name="McCowan C."/>
            <person name="Montmayeur A."/>
            <person name="Murphy C."/>
            <person name="Neiman D."/>
            <person name="Pearson M."/>
            <person name="Priest M."/>
            <person name="Roberts A."/>
            <person name="Saif S."/>
            <person name="Shea T."/>
            <person name="Sisk P."/>
            <person name="Sykes S."/>
            <person name="Wortman J."/>
            <person name="Nusbaum C."/>
            <person name="Birren B."/>
        </authorList>
    </citation>
    <scope>NUCLEOTIDE SEQUENCE [LARGE SCALE GENOMIC DNA]</scope>
    <source>
        <strain evidence="3">race PST-78</strain>
    </source>
</reference>
<dbReference type="EMBL" id="AJIL01000137">
    <property type="protein sequence ID" value="KNE93456.1"/>
    <property type="molecule type" value="Genomic_DNA"/>
</dbReference>
<feature type="region of interest" description="Disordered" evidence="1">
    <location>
        <begin position="1"/>
        <end position="32"/>
    </location>
</feature>
<accession>A0A0L0V2S8</accession>
<evidence type="ECO:0000313" key="3">
    <source>
        <dbReference type="Proteomes" id="UP000054564"/>
    </source>
</evidence>
<name>A0A0L0V2S8_9BASI</name>
<dbReference type="STRING" id="1165861.A0A0L0V2S8"/>
<keyword evidence="3" id="KW-1185">Reference proteome</keyword>
<evidence type="ECO:0000256" key="1">
    <source>
        <dbReference type="SAM" id="MobiDB-lite"/>
    </source>
</evidence>
<dbReference type="Proteomes" id="UP000054564">
    <property type="component" value="Unassembled WGS sequence"/>
</dbReference>
<evidence type="ECO:0000313" key="2">
    <source>
        <dbReference type="EMBL" id="KNE93456.1"/>
    </source>
</evidence>
<organism evidence="2 3">
    <name type="scientific">Puccinia striiformis f. sp. tritici PST-78</name>
    <dbReference type="NCBI Taxonomy" id="1165861"/>
    <lineage>
        <taxon>Eukaryota</taxon>
        <taxon>Fungi</taxon>
        <taxon>Dikarya</taxon>
        <taxon>Basidiomycota</taxon>
        <taxon>Pucciniomycotina</taxon>
        <taxon>Pucciniomycetes</taxon>
        <taxon>Pucciniales</taxon>
        <taxon>Pucciniaceae</taxon>
        <taxon>Puccinia</taxon>
    </lineage>
</organism>
<dbReference type="AlphaFoldDB" id="A0A0L0V2S8"/>
<sequence>MLPKENQKKSQQTSKANSKAPSKINTPQIPGTPLEAIPAKPLGAAVVGINFGQSASSIALINKDGPQTVLQTMMVSNRYPVLSRSLGVKQVVGFQNLQGQLYDQFKSIHGKALFNSAPIIDKDGKPAYLIKPDAGEESNNARAKQILTVTDIATKYLSTLLVSCGVAKNCDSSSCTCCKVK</sequence>
<feature type="compositionally biased region" description="Polar residues" evidence="1">
    <location>
        <begin position="9"/>
        <end position="29"/>
    </location>
</feature>
<protein>
    <submittedName>
        <fullName evidence="2">Uncharacterized protein</fullName>
    </submittedName>
</protein>